<dbReference type="EMBL" id="LNCD01000139">
    <property type="protein sequence ID" value="KWV41635.1"/>
    <property type="molecule type" value="Genomic_DNA"/>
</dbReference>
<dbReference type="InterPro" id="IPR023753">
    <property type="entry name" value="FAD/NAD-binding_dom"/>
</dbReference>
<keyword evidence="6" id="KW-0560">Oxidoreductase</keyword>
<evidence type="ECO:0000313" key="11">
    <source>
        <dbReference type="Proteomes" id="UP000068164"/>
    </source>
</evidence>
<evidence type="ECO:0000256" key="1">
    <source>
        <dbReference type="ARBA" id="ARBA00001974"/>
    </source>
</evidence>
<dbReference type="Pfam" id="PF00355">
    <property type="entry name" value="Rieske"/>
    <property type="match status" value="1"/>
</dbReference>
<dbReference type="PANTHER" id="PTHR43557">
    <property type="entry name" value="APOPTOSIS-INDUCING FACTOR 1"/>
    <property type="match status" value="1"/>
</dbReference>
<keyword evidence="7" id="KW-0408">Iron</keyword>
<dbReference type="AlphaFoldDB" id="A0A109J3G8"/>
<name>A0A109J3G8_9HYPH</name>
<organism evidence="10 11">
    <name type="scientific">Rhizobium altiplani</name>
    <dbReference type="NCBI Taxonomy" id="1864509"/>
    <lineage>
        <taxon>Bacteria</taxon>
        <taxon>Pseudomonadati</taxon>
        <taxon>Pseudomonadota</taxon>
        <taxon>Alphaproteobacteria</taxon>
        <taxon>Hyphomicrobiales</taxon>
        <taxon>Rhizobiaceae</taxon>
        <taxon>Rhizobium/Agrobacterium group</taxon>
        <taxon>Rhizobium</taxon>
    </lineage>
</organism>
<dbReference type="InterPro" id="IPR016156">
    <property type="entry name" value="FAD/NAD-linked_Rdtase_dimer_sf"/>
</dbReference>
<evidence type="ECO:0000256" key="2">
    <source>
        <dbReference type="ARBA" id="ARBA00022630"/>
    </source>
</evidence>
<dbReference type="Gene3D" id="3.30.390.30">
    <property type="match status" value="1"/>
</dbReference>
<dbReference type="Pfam" id="PF07992">
    <property type="entry name" value="Pyr_redox_2"/>
    <property type="match status" value="1"/>
</dbReference>
<evidence type="ECO:0000256" key="5">
    <source>
        <dbReference type="ARBA" id="ARBA00022827"/>
    </source>
</evidence>
<sequence>MTDSRSDPKGPDLALGIALDDLPDGGKLVGHKDGESVLLVRRGAEIFAVAATCSHYGGPLVDGLVVDDSVRCPWHHACFDLRTGEALRAPALSPLTCWSVEQRGDRIFVGEKRKKSSQASRDSNAEVLPERIVIVGGGAAAFAAAERLRREQYQGAIVMISDDEALPVDRPNLSKDYLAGKAPEDWIPLRTEGFYAKNGIEVRLGTKVADIDVRAREVVLADGGRVAFDKLLLATGAEPVRPSIPDANQPHVHTLRSLADSRAIIAQSGAARRAVVLGASFIGLEVAAALRTRGVEVHVVAPEERPMERVLGPQMGDFIRALHDEHGVVFHLKDTAASIGASEVLLTSGSTLTADLVVAGIGVRPRVDLAERAGLTIDRGVLVDAYLETSAPGIYAAGDIARWPDPHSGENIRVEHWVVAERQGATAALNMLGRRKEFTDVPFFWSQHYDIPINYVGHAERWDAIEIEGDIAAKDCLLRFTHGGRVLAVVTIFRDAESLEAELAMEQNKA</sequence>
<evidence type="ECO:0000256" key="8">
    <source>
        <dbReference type="ARBA" id="ARBA00023014"/>
    </source>
</evidence>
<dbReference type="GO" id="GO:0016651">
    <property type="term" value="F:oxidoreductase activity, acting on NAD(P)H"/>
    <property type="evidence" value="ECO:0007669"/>
    <property type="project" value="TreeGrafter"/>
</dbReference>
<keyword evidence="2" id="KW-0285">Flavoprotein</keyword>
<dbReference type="Gene3D" id="3.50.50.60">
    <property type="entry name" value="FAD/NAD(P)-binding domain"/>
    <property type="match status" value="2"/>
</dbReference>
<reference evidence="10 11" key="1">
    <citation type="submission" date="2015-11" db="EMBL/GenBank/DDBJ databases">
        <title>Draft Genome Sequence of the Strain BR 10423 (Rhizobium sp.) isolated from nodules of Mimosa pudica.</title>
        <authorList>
            <person name="Barauna A.C."/>
            <person name="Zilli J.E."/>
            <person name="Simoes-Araujo J.L."/>
            <person name="Reis V.M."/>
            <person name="James E.K."/>
            <person name="Reis F.B.Jr."/>
            <person name="Rouws L.F."/>
            <person name="Passos S.R."/>
            <person name="Gois S.R."/>
        </authorList>
    </citation>
    <scope>NUCLEOTIDE SEQUENCE [LARGE SCALE GENOMIC DNA]</scope>
    <source>
        <strain evidence="10 11">BR10423</strain>
    </source>
</reference>
<dbReference type="PANTHER" id="PTHR43557:SF2">
    <property type="entry name" value="RIESKE DOMAIN-CONTAINING PROTEIN-RELATED"/>
    <property type="match status" value="1"/>
</dbReference>
<dbReference type="PRINTS" id="PR00411">
    <property type="entry name" value="PNDRDTASEI"/>
</dbReference>
<dbReference type="GO" id="GO:0005737">
    <property type="term" value="C:cytoplasm"/>
    <property type="evidence" value="ECO:0007669"/>
    <property type="project" value="TreeGrafter"/>
</dbReference>
<keyword evidence="5" id="KW-0274">FAD</keyword>
<evidence type="ECO:0000259" key="9">
    <source>
        <dbReference type="PROSITE" id="PS51296"/>
    </source>
</evidence>
<evidence type="ECO:0000256" key="4">
    <source>
        <dbReference type="ARBA" id="ARBA00022723"/>
    </source>
</evidence>
<dbReference type="SUPFAM" id="SSF50022">
    <property type="entry name" value="ISP domain"/>
    <property type="match status" value="1"/>
</dbReference>
<dbReference type="SUPFAM" id="SSF55424">
    <property type="entry name" value="FAD/NAD-linked reductases, dimerisation (C-terminal) domain"/>
    <property type="match status" value="1"/>
</dbReference>
<evidence type="ECO:0000313" key="10">
    <source>
        <dbReference type="EMBL" id="KWV41635.1"/>
    </source>
</evidence>
<dbReference type="RefSeq" id="WP_025658993.1">
    <property type="nucleotide sequence ID" value="NZ_LNCD01000139.1"/>
</dbReference>
<dbReference type="InterPro" id="IPR036922">
    <property type="entry name" value="Rieske_2Fe-2S_sf"/>
</dbReference>
<keyword evidence="8" id="KW-0411">Iron-sulfur</keyword>
<keyword evidence="11" id="KW-1185">Reference proteome</keyword>
<dbReference type="PRINTS" id="PR00368">
    <property type="entry name" value="FADPNR"/>
</dbReference>
<gene>
    <name evidence="10" type="ORF">AS026_22965</name>
</gene>
<dbReference type="SUPFAM" id="SSF51905">
    <property type="entry name" value="FAD/NAD(P)-binding domain"/>
    <property type="match status" value="2"/>
</dbReference>
<dbReference type="InterPro" id="IPR050446">
    <property type="entry name" value="FAD-oxidoreductase/Apoptosis"/>
</dbReference>
<dbReference type="InterPro" id="IPR036188">
    <property type="entry name" value="FAD/NAD-bd_sf"/>
</dbReference>
<dbReference type="Gene3D" id="2.102.10.10">
    <property type="entry name" value="Rieske [2Fe-2S] iron-sulphur domain"/>
    <property type="match status" value="1"/>
</dbReference>
<dbReference type="CDD" id="cd03478">
    <property type="entry name" value="Rieske_AIFL_N"/>
    <property type="match status" value="1"/>
</dbReference>
<protein>
    <submittedName>
        <fullName evidence="10">Pyridine nucleotide-disulfide oxidoreductase</fullName>
    </submittedName>
</protein>
<dbReference type="InterPro" id="IPR017941">
    <property type="entry name" value="Rieske_2Fe-2S"/>
</dbReference>
<dbReference type="Proteomes" id="UP000068164">
    <property type="component" value="Unassembled WGS sequence"/>
</dbReference>
<keyword evidence="3" id="KW-0001">2Fe-2S</keyword>
<evidence type="ECO:0000256" key="7">
    <source>
        <dbReference type="ARBA" id="ARBA00023004"/>
    </source>
</evidence>
<keyword evidence="4" id="KW-0479">Metal-binding</keyword>
<accession>A0A109J3G8</accession>
<evidence type="ECO:0000256" key="3">
    <source>
        <dbReference type="ARBA" id="ARBA00022714"/>
    </source>
</evidence>
<proteinExistence type="predicted"/>
<dbReference type="PROSITE" id="PS51296">
    <property type="entry name" value="RIESKE"/>
    <property type="match status" value="1"/>
</dbReference>
<dbReference type="GO" id="GO:0051537">
    <property type="term" value="F:2 iron, 2 sulfur cluster binding"/>
    <property type="evidence" value="ECO:0007669"/>
    <property type="project" value="UniProtKB-KW"/>
</dbReference>
<dbReference type="GO" id="GO:0046872">
    <property type="term" value="F:metal ion binding"/>
    <property type="evidence" value="ECO:0007669"/>
    <property type="project" value="UniProtKB-KW"/>
</dbReference>
<dbReference type="OrthoDB" id="7809559at2"/>
<feature type="domain" description="Rieske" evidence="9">
    <location>
        <begin position="14"/>
        <end position="109"/>
    </location>
</feature>
<evidence type="ECO:0000256" key="6">
    <source>
        <dbReference type="ARBA" id="ARBA00023002"/>
    </source>
</evidence>
<comment type="cofactor">
    <cofactor evidence="1">
        <name>FAD</name>
        <dbReference type="ChEBI" id="CHEBI:57692"/>
    </cofactor>
</comment>
<comment type="caution">
    <text evidence="10">The sequence shown here is derived from an EMBL/GenBank/DDBJ whole genome shotgun (WGS) entry which is preliminary data.</text>
</comment>